<dbReference type="Proteomes" id="UP000345637">
    <property type="component" value="Unassembled WGS sequence"/>
</dbReference>
<evidence type="ECO:0000256" key="4">
    <source>
        <dbReference type="ARBA" id="ARBA00022475"/>
    </source>
</evidence>
<dbReference type="PROSITE" id="PS00872">
    <property type="entry name" value="NA_GALACTOSIDE_SYMP"/>
    <property type="match status" value="1"/>
</dbReference>
<dbReference type="GO" id="GO:0005886">
    <property type="term" value="C:plasma membrane"/>
    <property type="evidence" value="ECO:0007669"/>
    <property type="project" value="UniProtKB-SubCell"/>
</dbReference>
<evidence type="ECO:0000256" key="5">
    <source>
        <dbReference type="ARBA" id="ARBA00022692"/>
    </source>
</evidence>
<feature type="transmembrane region" description="Helical" evidence="8">
    <location>
        <begin position="98"/>
        <end position="115"/>
    </location>
</feature>
<feature type="transmembrane region" description="Helical" evidence="8">
    <location>
        <begin position="380"/>
        <end position="404"/>
    </location>
</feature>
<dbReference type="EMBL" id="CAADJE010000013">
    <property type="protein sequence ID" value="VFS59039.1"/>
    <property type="molecule type" value="Genomic_DNA"/>
</dbReference>
<reference evidence="10 11" key="1">
    <citation type="submission" date="2019-03" db="EMBL/GenBank/DDBJ databases">
        <authorList>
            <consortium name="Pathogen Informatics"/>
        </authorList>
    </citation>
    <scope>NUCLEOTIDE SEQUENCE [LARGE SCALE GENOMIC DNA]</scope>
    <source>
        <strain evidence="10 11">NCTC12998</strain>
    </source>
</reference>
<feature type="transmembrane region" description="Helical" evidence="8">
    <location>
        <begin position="40"/>
        <end position="59"/>
    </location>
</feature>
<dbReference type="CDD" id="cd17332">
    <property type="entry name" value="MFS_MelB_like"/>
    <property type="match status" value="1"/>
</dbReference>
<dbReference type="NCBIfam" id="TIGR00792">
    <property type="entry name" value="gph"/>
    <property type="match status" value="1"/>
</dbReference>
<evidence type="ECO:0000256" key="6">
    <source>
        <dbReference type="ARBA" id="ARBA00022989"/>
    </source>
</evidence>
<evidence type="ECO:0000313" key="11">
    <source>
        <dbReference type="Proteomes" id="UP000345637"/>
    </source>
</evidence>
<dbReference type="InterPro" id="IPR018043">
    <property type="entry name" value="Na/Gal_symport_CS"/>
</dbReference>
<dbReference type="NCBIfam" id="NF007237">
    <property type="entry name" value="PRK09669.1"/>
    <property type="match status" value="1"/>
</dbReference>
<proteinExistence type="inferred from homology"/>
<keyword evidence="5 8" id="KW-0812">Transmembrane</keyword>
<feature type="transmembrane region" description="Helical" evidence="8">
    <location>
        <begin position="251"/>
        <end position="273"/>
    </location>
</feature>
<organism evidence="10 11">
    <name type="scientific">Raoultella planticola</name>
    <name type="common">Klebsiella planticola</name>
    <dbReference type="NCBI Taxonomy" id="575"/>
    <lineage>
        <taxon>Bacteria</taxon>
        <taxon>Pseudomonadati</taxon>
        <taxon>Pseudomonadota</taxon>
        <taxon>Gammaproteobacteria</taxon>
        <taxon>Enterobacterales</taxon>
        <taxon>Enterobacteriaceae</taxon>
        <taxon>Klebsiella/Raoultella group</taxon>
        <taxon>Raoultella</taxon>
    </lineage>
</organism>
<evidence type="ECO:0000256" key="3">
    <source>
        <dbReference type="ARBA" id="ARBA00022448"/>
    </source>
</evidence>
<feature type="transmembrane region" description="Helical" evidence="8">
    <location>
        <begin position="419"/>
        <end position="442"/>
    </location>
</feature>
<dbReference type="InterPro" id="IPR001927">
    <property type="entry name" value="Na/Gal_symport"/>
</dbReference>
<keyword evidence="4" id="KW-1003">Cell membrane</keyword>
<name>A0A485ARJ5_RAOPL</name>
<sequence length="462" mass="51358">MALSAATTFLCMGLSSMNRIMPLNWYQKMGYGLGDTACNLVWSSIMLFMAYFYTDIFGLSPAHMGTMFLAVRVIDAFFDVGIGAVTDRTRTKYGQFRPYLLWFAIPFGVMCMLTFYTPDFSYTGKLIYAYCSYTLLSLLYSAINVPYCAMINNISQSSVERVSLQSWRFAMSSAGGLLVSVAALPAVAWLGKGNIQNGYFYAMVLISSLGIILFYLCFFLTKETSIATIDANRGSLLQDLRILLKNRDWRILFTLNVVNLVAVIFKMGIIIYFCNYVLRRSDLSSMMITISIVSGLAGTILSVYIFRGMDKVRGFKLAMLFEAILLALLYFFSQSSLIIIFAFIFAINFIQLAATPLQWAMLSDVVDAIERDTGKKMSGIVFSTNLFAIKLGIAIGGALMGWLLSWSGYIGGAAQQPQAAILTIKLIFTILPAVLVLALVLIMRRYSLSDRSLAMVEKTSTL</sequence>
<comment type="similarity">
    <text evidence="2">Belongs to the sodium:galactoside symporter (TC 2.A.2) family.</text>
</comment>
<keyword evidence="3" id="KW-0813">Transport</keyword>
<evidence type="ECO:0000256" key="1">
    <source>
        <dbReference type="ARBA" id="ARBA00004651"/>
    </source>
</evidence>
<evidence type="ECO:0000256" key="8">
    <source>
        <dbReference type="SAM" id="Phobius"/>
    </source>
</evidence>
<dbReference type="Pfam" id="PF13347">
    <property type="entry name" value="MFS_2"/>
    <property type="match status" value="1"/>
</dbReference>
<dbReference type="InterPro" id="IPR039672">
    <property type="entry name" value="MFS_2"/>
</dbReference>
<protein>
    <submittedName>
        <fullName evidence="10">Inner membrane symporter yicJ</fullName>
    </submittedName>
</protein>
<dbReference type="SUPFAM" id="SSF103473">
    <property type="entry name" value="MFS general substrate transporter"/>
    <property type="match status" value="1"/>
</dbReference>
<dbReference type="AlphaFoldDB" id="A0A485ARJ5"/>
<dbReference type="GO" id="GO:0008643">
    <property type="term" value="P:carbohydrate transport"/>
    <property type="evidence" value="ECO:0007669"/>
    <property type="project" value="InterPro"/>
</dbReference>
<feature type="transmembrane region" description="Helical" evidence="8">
    <location>
        <begin position="338"/>
        <end position="359"/>
    </location>
</feature>
<comment type="subcellular location">
    <subcellularLocation>
        <location evidence="1">Cell membrane</location>
        <topology evidence="1">Multi-pass membrane protein</topology>
    </subcellularLocation>
</comment>
<gene>
    <name evidence="10" type="primary">yicJ_1</name>
    <name evidence="10" type="ORF">NCTC12998_00927</name>
</gene>
<dbReference type="GO" id="GO:0006814">
    <property type="term" value="P:sodium ion transport"/>
    <property type="evidence" value="ECO:0007669"/>
    <property type="project" value="InterPro"/>
</dbReference>
<keyword evidence="6 8" id="KW-1133">Transmembrane helix</keyword>
<feature type="domain" description="Major facilitator superfamily (MFS) profile" evidence="9">
    <location>
        <begin position="1"/>
        <end position="450"/>
    </location>
</feature>
<dbReference type="PANTHER" id="PTHR11328:SF24">
    <property type="entry name" value="MAJOR FACILITATOR SUPERFAMILY (MFS) PROFILE DOMAIN-CONTAINING PROTEIN"/>
    <property type="match status" value="1"/>
</dbReference>
<dbReference type="InterPro" id="IPR020846">
    <property type="entry name" value="MFS_dom"/>
</dbReference>
<keyword evidence="7 8" id="KW-0472">Membrane</keyword>
<feature type="transmembrane region" description="Helical" evidence="8">
    <location>
        <begin position="199"/>
        <end position="220"/>
    </location>
</feature>
<feature type="transmembrane region" description="Helical" evidence="8">
    <location>
        <begin position="169"/>
        <end position="187"/>
    </location>
</feature>
<evidence type="ECO:0000313" key="10">
    <source>
        <dbReference type="EMBL" id="VFS59039.1"/>
    </source>
</evidence>
<feature type="transmembrane region" description="Helical" evidence="8">
    <location>
        <begin position="127"/>
        <end position="149"/>
    </location>
</feature>
<feature type="transmembrane region" description="Helical" evidence="8">
    <location>
        <begin position="285"/>
        <end position="306"/>
    </location>
</feature>
<dbReference type="PANTHER" id="PTHR11328">
    <property type="entry name" value="MAJOR FACILITATOR SUPERFAMILY DOMAIN-CONTAINING PROTEIN"/>
    <property type="match status" value="1"/>
</dbReference>
<dbReference type="GO" id="GO:0015293">
    <property type="term" value="F:symporter activity"/>
    <property type="evidence" value="ECO:0007669"/>
    <property type="project" value="InterPro"/>
</dbReference>
<dbReference type="InterPro" id="IPR036259">
    <property type="entry name" value="MFS_trans_sf"/>
</dbReference>
<dbReference type="PROSITE" id="PS50850">
    <property type="entry name" value="MFS"/>
    <property type="match status" value="1"/>
</dbReference>
<evidence type="ECO:0000259" key="9">
    <source>
        <dbReference type="PROSITE" id="PS50850"/>
    </source>
</evidence>
<evidence type="ECO:0000256" key="7">
    <source>
        <dbReference type="ARBA" id="ARBA00023136"/>
    </source>
</evidence>
<evidence type="ECO:0000256" key="2">
    <source>
        <dbReference type="ARBA" id="ARBA00009617"/>
    </source>
</evidence>
<feature type="transmembrane region" description="Helical" evidence="8">
    <location>
        <begin position="315"/>
        <end position="332"/>
    </location>
</feature>
<accession>A0A485ARJ5</accession>
<dbReference type="Gene3D" id="1.20.1250.20">
    <property type="entry name" value="MFS general substrate transporter like domains"/>
    <property type="match status" value="1"/>
</dbReference>